<reference evidence="1 2" key="2">
    <citation type="journal article" date="2022" name="Mol. Ecol. Resour.">
        <title>The genomes of chicory, endive, great burdock and yacon provide insights into Asteraceae paleo-polyploidization history and plant inulin production.</title>
        <authorList>
            <person name="Fan W."/>
            <person name="Wang S."/>
            <person name="Wang H."/>
            <person name="Wang A."/>
            <person name="Jiang F."/>
            <person name="Liu H."/>
            <person name="Zhao H."/>
            <person name="Xu D."/>
            <person name="Zhang Y."/>
        </authorList>
    </citation>
    <scope>NUCLEOTIDE SEQUENCE [LARGE SCALE GENOMIC DNA]</scope>
    <source>
        <strain evidence="2">cv. Punajuju</strain>
        <tissue evidence="1">Leaves</tissue>
    </source>
</reference>
<dbReference type="Proteomes" id="UP001055811">
    <property type="component" value="Linkage Group LG05"/>
</dbReference>
<organism evidence="1 2">
    <name type="scientific">Cichorium intybus</name>
    <name type="common">Chicory</name>
    <dbReference type="NCBI Taxonomy" id="13427"/>
    <lineage>
        <taxon>Eukaryota</taxon>
        <taxon>Viridiplantae</taxon>
        <taxon>Streptophyta</taxon>
        <taxon>Embryophyta</taxon>
        <taxon>Tracheophyta</taxon>
        <taxon>Spermatophyta</taxon>
        <taxon>Magnoliopsida</taxon>
        <taxon>eudicotyledons</taxon>
        <taxon>Gunneridae</taxon>
        <taxon>Pentapetalae</taxon>
        <taxon>asterids</taxon>
        <taxon>campanulids</taxon>
        <taxon>Asterales</taxon>
        <taxon>Asteraceae</taxon>
        <taxon>Cichorioideae</taxon>
        <taxon>Cichorieae</taxon>
        <taxon>Cichoriinae</taxon>
        <taxon>Cichorium</taxon>
    </lineage>
</organism>
<dbReference type="EMBL" id="CM042013">
    <property type="protein sequence ID" value="KAI3740751.1"/>
    <property type="molecule type" value="Genomic_DNA"/>
</dbReference>
<accession>A0ACB9D2Q3</accession>
<keyword evidence="2" id="KW-1185">Reference proteome</keyword>
<sequence length="213" mass="22866">MENMVEPEKKIGSRTKINDEVNVDVAGKLYRVGVVEVDIEWHPFFIGASDDADYSDVEDEEEEDEGISDTWEPRNDQVEDMEEGEIAQDENDPVVGEEVPTGADNQIRAAIGSGNEGLQNVTGGGSKGFENVNVHENLGGEFMLGTGHIGHSSFAAHPHMMGLSNAPGQTSGGPFCFASMPSTSGPLRFDTGGSKLKRRRVSRASRSPISSSP</sequence>
<proteinExistence type="predicted"/>
<name>A0ACB9D2Q3_CICIN</name>
<reference evidence="2" key="1">
    <citation type="journal article" date="2022" name="Mol. Ecol. Resour.">
        <title>The genomes of chicory, endive, great burdock and yacon provide insights into Asteraceae palaeo-polyploidization history and plant inulin production.</title>
        <authorList>
            <person name="Fan W."/>
            <person name="Wang S."/>
            <person name="Wang H."/>
            <person name="Wang A."/>
            <person name="Jiang F."/>
            <person name="Liu H."/>
            <person name="Zhao H."/>
            <person name="Xu D."/>
            <person name="Zhang Y."/>
        </authorList>
    </citation>
    <scope>NUCLEOTIDE SEQUENCE [LARGE SCALE GENOMIC DNA]</scope>
    <source>
        <strain evidence="2">cv. Punajuju</strain>
    </source>
</reference>
<evidence type="ECO:0000313" key="1">
    <source>
        <dbReference type="EMBL" id="KAI3740751.1"/>
    </source>
</evidence>
<protein>
    <submittedName>
        <fullName evidence="1">Uncharacterized protein</fullName>
    </submittedName>
</protein>
<gene>
    <name evidence="1" type="ORF">L2E82_31224</name>
</gene>
<evidence type="ECO:0000313" key="2">
    <source>
        <dbReference type="Proteomes" id="UP001055811"/>
    </source>
</evidence>
<comment type="caution">
    <text evidence="1">The sequence shown here is derived from an EMBL/GenBank/DDBJ whole genome shotgun (WGS) entry which is preliminary data.</text>
</comment>